<keyword evidence="1" id="KW-0812">Transmembrane</keyword>
<feature type="transmembrane region" description="Helical" evidence="1">
    <location>
        <begin position="28"/>
        <end position="48"/>
    </location>
</feature>
<feature type="transmembrane region" description="Helical" evidence="1">
    <location>
        <begin position="126"/>
        <end position="146"/>
    </location>
</feature>
<dbReference type="AlphaFoldDB" id="A0AAP0KWL5"/>
<proteinExistence type="predicted"/>
<keyword evidence="3" id="KW-1185">Reference proteome</keyword>
<accession>A0AAP0KWL5</accession>
<evidence type="ECO:0000313" key="3">
    <source>
        <dbReference type="Proteomes" id="UP001420932"/>
    </source>
</evidence>
<organism evidence="2 3">
    <name type="scientific">Stephania yunnanensis</name>
    <dbReference type="NCBI Taxonomy" id="152371"/>
    <lineage>
        <taxon>Eukaryota</taxon>
        <taxon>Viridiplantae</taxon>
        <taxon>Streptophyta</taxon>
        <taxon>Embryophyta</taxon>
        <taxon>Tracheophyta</taxon>
        <taxon>Spermatophyta</taxon>
        <taxon>Magnoliopsida</taxon>
        <taxon>Ranunculales</taxon>
        <taxon>Menispermaceae</taxon>
        <taxon>Menispermoideae</taxon>
        <taxon>Cissampelideae</taxon>
        <taxon>Stephania</taxon>
    </lineage>
</organism>
<feature type="transmembrane region" description="Helical" evidence="1">
    <location>
        <begin position="97"/>
        <end position="114"/>
    </location>
</feature>
<dbReference type="PANTHER" id="PTHR35307">
    <property type="entry name" value="PROTEIN, PUTATIVE-RELATED"/>
    <property type="match status" value="1"/>
</dbReference>
<evidence type="ECO:0000313" key="2">
    <source>
        <dbReference type="EMBL" id="KAK9160108.1"/>
    </source>
</evidence>
<comment type="caution">
    <text evidence="2">The sequence shown here is derived from an EMBL/GenBank/DDBJ whole genome shotgun (WGS) entry which is preliminary data.</text>
</comment>
<name>A0AAP0KWL5_9MAGN</name>
<evidence type="ECO:0000256" key="1">
    <source>
        <dbReference type="SAM" id="Phobius"/>
    </source>
</evidence>
<gene>
    <name evidence="2" type="ORF">Syun_006449</name>
</gene>
<dbReference type="PANTHER" id="PTHR35307:SF3">
    <property type="entry name" value="DUF4220 DOMAIN-CONTAINING PROTEIN"/>
    <property type="match status" value="1"/>
</dbReference>
<keyword evidence="1" id="KW-0472">Membrane</keyword>
<sequence>MENGQACSCFNGTQDEEGANYSAPVPVIGLYIAGATLVCLSLIVGDLVNAFRSRLFWVPCRFFTMNSFTLTVVGVVTKIPVDLTTPMPDGQDQLAKIYGTSLLFIFMVLFIPSVGKMTASERIPNLASLTLIVITVIVNICMQIGTGLIFKFVVEHVVIMVLMLLTLCIMWSPNADIDTWLDANIDGTKDFVKYCQSRDDQPGLDQDMKLVLLGKLNVPELLSCKFGHYPTMGILCATCFIVSSEATFDEVFDVLYFIGENPAVTKDYVHDDMMWIGRDYWMRRKTGNHYFQRCSTRWRSKLNYHLGRILRTEGTSSFQRKTSIVDVLHIQENETLDAQYRSIEEIFLCLLHRFLNRLPDVIFKYIVESSNQDFLERATTCLKFLCRLNLIDARVQWSETNIISFITREATGVPSQVDVVAGPYGATALLLDHIIEVASGESGRQTQTITDDYGSEIAHRIAAGILALFNASYLTIGIPGEEQGNQTIILSDDNNRVIIAASIARLINIIAPPLTTGVTGDEQGSQTFISMETFNDDYNRGVVFGVAARLAALILHLPLAIALASDEEQGSQAFITRETLTDDYMREFALRIAHGIGALITASPSTVGVTDEDEQGSGSRDFITRGIDVARVAAHIASLIIAFPLTIELPGVEGQGSQTLVITREKLTPEKVLHVLFIKLLSNSCWTSSRVGDEMANDVRRHVFQLMQDYSSQLQSSRSQRGTY</sequence>
<keyword evidence="1" id="KW-1133">Transmembrane helix</keyword>
<feature type="transmembrane region" description="Helical" evidence="1">
    <location>
        <begin position="55"/>
        <end position="77"/>
    </location>
</feature>
<reference evidence="2 3" key="1">
    <citation type="submission" date="2024-01" db="EMBL/GenBank/DDBJ databases">
        <title>Genome assemblies of Stephania.</title>
        <authorList>
            <person name="Yang L."/>
        </authorList>
    </citation>
    <scope>NUCLEOTIDE SEQUENCE [LARGE SCALE GENOMIC DNA]</scope>
    <source>
        <strain evidence="2">YNDBR</strain>
        <tissue evidence="2">Leaf</tissue>
    </source>
</reference>
<dbReference type="Proteomes" id="UP001420932">
    <property type="component" value="Unassembled WGS sequence"/>
</dbReference>
<dbReference type="EMBL" id="JBBNAF010000003">
    <property type="protein sequence ID" value="KAK9160108.1"/>
    <property type="molecule type" value="Genomic_DNA"/>
</dbReference>
<protein>
    <submittedName>
        <fullName evidence="2">Uncharacterized protein</fullName>
    </submittedName>
</protein>